<dbReference type="InterPro" id="IPR049945">
    <property type="entry name" value="AAA_22"/>
</dbReference>
<dbReference type="PANTHER" id="PTHR34301">
    <property type="entry name" value="DNA-BINDING PROTEIN-RELATED"/>
    <property type="match status" value="1"/>
</dbReference>
<organism evidence="2 3">
    <name type="scientific">Roseateles aquatilis</name>
    <dbReference type="NCBI Taxonomy" id="431061"/>
    <lineage>
        <taxon>Bacteria</taxon>
        <taxon>Pseudomonadati</taxon>
        <taxon>Pseudomonadota</taxon>
        <taxon>Betaproteobacteria</taxon>
        <taxon>Burkholderiales</taxon>
        <taxon>Sphaerotilaceae</taxon>
        <taxon>Roseateles</taxon>
    </lineage>
</organism>
<dbReference type="OrthoDB" id="8576717at2"/>
<dbReference type="Pfam" id="PF13401">
    <property type="entry name" value="AAA_22"/>
    <property type="match status" value="1"/>
</dbReference>
<evidence type="ECO:0000313" key="2">
    <source>
        <dbReference type="EMBL" id="OWQ93066.1"/>
    </source>
</evidence>
<name>A0A246JK89_9BURK</name>
<feature type="domain" description="ORC1/DEAH AAA+ ATPase" evidence="1">
    <location>
        <begin position="48"/>
        <end position="207"/>
    </location>
</feature>
<dbReference type="RefSeq" id="WP_088382214.1">
    <property type="nucleotide sequence ID" value="NZ_NIOF01000001.1"/>
</dbReference>
<dbReference type="SUPFAM" id="SSF52540">
    <property type="entry name" value="P-loop containing nucleoside triphosphate hydrolases"/>
    <property type="match status" value="1"/>
</dbReference>
<sequence>MLQVVRKILDRIRSSSEPDRRMRSREPSEIFHRPHLASRMAADLLSRSHASGMFLTGPRRTGKSTFVKNDLCPTLEREHQALILYVDLWERGDEDPGAVIVGLVREAVKTQERLVAKTMRRLSLSRLRIPGLELDLTKTDEERPPSLKQSLERLSDLSRRTVVLIIDEAQQTQTTAYGRHVLYMLKSARDQLNGRDRILFRLLATGSHKEKIERLVSDKHQAFYCAPLEVMPTLGGEDFLAWERTSHGPAFRPGLAAMAEAFDLCLRRPEVFRVCCRETAAMAPLPGPAQERALLHAAQAAIEAEKHKLEVRVLLLDPLDQAVLRLMAEDGARFSPFFPPAERRLSAMLAAMPAAPVRDVSATAVRASLARLCDARLVWCGDGPHVLEESQFADWLVDLELAMPPVVQSPAIQAFAALR</sequence>
<proteinExistence type="predicted"/>
<dbReference type="GO" id="GO:0016887">
    <property type="term" value="F:ATP hydrolysis activity"/>
    <property type="evidence" value="ECO:0007669"/>
    <property type="project" value="InterPro"/>
</dbReference>
<accession>A0A246JK89</accession>
<comment type="caution">
    <text evidence="2">The sequence shown here is derived from an EMBL/GenBank/DDBJ whole genome shotgun (WGS) entry which is preliminary data.</text>
</comment>
<dbReference type="AlphaFoldDB" id="A0A246JK89"/>
<evidence type="ECO:0000313" key="3">
    <source>
        <dbReference type="Proteomes" id="UP000197468"/>
    </source>
</evidence>
<dbReference type="EMBL" id="NIOF01000001">
    <property type="protein sequence ID" value="OWQ93066.1"/>
    <property type="molecule type" value="Genomic_DNA"/>
</dbReference>
<dbReference type="Proteomes" id="UP000197468">
    <property type="component" value="Unassembled WGS sequence"/>
</dbReference>
<dbReference type="PANTHER" id="PTHR34301:SF8">
    <property type="entry name" value="ATPASE DOMAIN-CONTAINING PROTEIN"/>
    <property type="match status" value="1"/>
</dbReference>
<keyword evidence="3" id="KW-1185">Reference proteome</keyword>
<evidence type="ECO:0000259" key="1">
    <source>
        <dbReference type="Pfam" id="PF13401"/>
    </source>
</evidence>
<reference evidence="2 3" key="1">
    <citation type="journal article" date="2008" name="Int. J. Syst. Evol. Microbiol.">
        <title>Description of Roseateles aquatilis sp. nov. and Roseateles terrae sp. nov., in the class Betaproteobacteria, and emended description of the genus Roseateles.</title>
        <authorList>
            <person name="Gomila M."/>
            <person name="Bowien B."/>
            <person name="Falsen E."/>
            <person name="Moore E.R."/>
            <person name="Lalucat J."/>
        </authorList>
    </citation>
    <scope>NUCLEOTIDE SEQUENCE [LARGE SCALE GENOMIC DNA]</scope>
    <source>
        <strain evidence="2 3">CCUG 48205</strain>
    </source>
</reference>
<dbReference type="Gene3D" id="3.40.50.300">
    <property type="entry name" value="P-loop containing nucleotide triphosphate hydrolases"/>
    <property type="match status" value="1"/>
</dbReference>
<protein>
    <recommendedName>
        <fullName evidence="1">ORC1/DEAH AAA+ ATPase domain-containing protein</fullName>
    </recommendedName>
</protein>
<gene>
    <name evidence="2" type="ORF">CDN99_00740</name>
</gene>
<dbReference type="InterPro" id="IPR027417">
    <property type="entry name" value="P-loop_NTPase"/>
</dbReference>